<name>A0A9P1KKW3_9CYAN</name>
<dbReference type="AlphaFoldDB" id="A0A9P1KKW3"/>
<organism evidence="1 2">
    <name type="scientific">Limnospira indica PCC 8005</name>
    <dbReference type="NCBI Taxonomy" id="376219"/>
    <lineage>
        <taxon>Bacteria</taxon>
        <taxon>Bacillati</taxon>
        <taxon>Cyanobacteriota</taxon>
        <taxon>Cyanophyceae</taxon>
        <taxon>Oscillatoriophycideae</taxon>
        <taxon>Oscillatoriales</taxon>
        <taxon>Sirenicapillariaceae</taxon>
        <taxon>Limnospira</taxon>
    </lineage>
</organism>
<evidence type="ECO:0000313" key="1">
    <source>
        <dbReference type="EMBL" id="CDM98337.1"/>
    </source>
</evidence>
<reference evidence="1 2" key="1">
    <citation type="submission" date="2014-02" db="EMBL/GenBank/DDBJ databases">
        <authorList>
            <person name="Genoscope - CEA"/>
        </authorList>
    </citation>
    <scope>NUCLEOTIDE SEQUENCE [LARGE SCALE GENOMIC DNA]</scope>
    <source>
        <strain evidence="1 2">PCC 8005</strain>
    </source>
</reference>
<sequence length="62" mass="7046">MISFLDNGNSCKIFIYANTPLCNKYVNILSLAPGTCQPSAMIWMNNFFLIDENINLIRSNQD</sequence>
<protein>
    <submittedName>
        <fullName evidence="1">Uncharacterized protein</fullName>
    </submittedName>
</protein>
<dbReference type="Proteomes" id="UP000032946">
    <property type="component" value="Chromosome"/>
</dbReference>
<gene>
    <name evidence="1" type="ORF">ARTHRO_60938</name>
</gene>
<dbReference type="EMBL" id="FO818640">
    <property type="protein sequence ID" value="CDM98337.1"/>
    <property type="molecule type" value="Genomic_DNA"/>
</dbReference>
<accession>A0A9P1KKW3</accession>
<proteinExistence type="predicted"/>
<keyword evidence="2" id="KW-1185">Reference proteome</keyword>
<evidence type="ECO:0000313" key="2">
    <source>
        <dbReference type="Proteomes" id="UP000032946"/>
    </source>
</evidence>